<proteinExistence type="predicted"/>
<protein>
    <submittedName>
        <fullName evidence="2">Uncharacterized protein</fullName>
    </submittedName>
</protein>
<feature type="signal peptide" evidence="1">
    <location>
        <begin position="1"/>
        <end position="22"/>
    </location>
</feature>
<comment type="caution">
    <text evidence="2">The sequence shown here is derived from an EMBL/GenBank/DDBJ whole genome shotgun (WGS) entry which is preliminary data.</text>
</comment>
<name>A0AAV9X529_9PEZI</name>
<dbReference type="AlphaFoldDB" id="A0AAV9X529"/>
<keyword evidence="1" id="KW-0732">Signal</keyword>
<evidence type="ECO:0000313" key="3">
    <source>
        <dbReference type="Proteomes" id="UP001365542"/>
    </source>
</evidence>
<evidence type="ECO:0000313" key="2">
    <source>
        <dbReference type="EMBL" id="KAK6537182.1"/>
    </source>
</evidence>
<gene>
    <name evidence="2" type="ORF">TWF694_011379</name>
</gene>
<feature type="chain" id="PRO_5043990277" evidence="1">
    <location>
        <begin position="23"/>
        <end position="81"/>
    </location>
</feature>
<dbReference type="Proteomes" id="UP001365542">
    <property type="component" value="Unassembled WGS sequence"/>
</dbReference>
<accession>A0AAV9X529</accession>
<sequence>MAFKSILFFLLGFNIAIQPAISAAIPRAGLFKAGSDVVGEVDPADGDVVIVGGKFFDVGVASPSGSTFKVSANIDVPSDEQ</sequence>
<dbReference type="EMBL" id="JAVHJO010000009">
    <property type="protein sequence ID" value="KAK6537182.1"/>
    <property type="molecule type" value="Genomic_DNA"/>
</dbReference>
<reference evidence="2 3" key="1">
    <citation type="submission" date="2019-10" db="EMBL/GenBank/DDBJ databases">
        <authorList>
            <person name="Palmer J.M."/>
        </authorList>
    </citation>
    <scope>NUCLEOTIDE SEQUENCE [LARGE SCALE GENOMIC DNA]</scope>
    <source>
        <strain evidence="2 3">TWF694</strain>
    </source>
</reference>
<organism evidence="2 3">
    <name type="scientific">Orbilia ellipsospora</name>
    <dbReference type="NCBI Taxonomy" id="2528407"/>
    <lineage>
        <taxon>Eukaryota</taxon>
        <taxon>Fungi</taxon>
        <taxon>Dikarya</taxon>
        <taxon>Ascomycota</taxon>
        <taxon>Pezizomycotina</taxon>
        <taxon>Orbiliomycetes</taxon>
        <taxon>Orbiliales</taxon>
        <taxon>Orbiliaceae</taxon>
        <taxon>Orbilia</taxon>
    </lineage>
</organism>
<keyword evidence="3" id="KW-1185">Reference proteome</keyword>
<evidence type="ECO:0000256" key="1">
    <source>
        <dbReference type="SAM" id="SignalP"/>
    </source>
</evidence>